<comment type="caution">
    <text evidence="2">The sequence shown here is derived from an EMBL/GenBank/DDBJ whole genome shotgun (WGS) entry which is preliminary data.</text>
</comment>
<dbReference type="InterPro" id="IPR009061">
    <property type="entry name" value="DNA-bd_dom_put_sf"/>
</dbReference>
<organism evidence="2">
    <name type="scientific">marine sediment metagenome</name>
    <dbReference type="NCBI Taxonomy" id="412755"/>
    <lineage>
        <taxon>unclassified sequences</taxon>
        <taxon>metagenomes</taxon>
        <taxon>ecological metagenomes</taxon>
    </lineage>
</organism>
<proteinExistence type="predicted"/>
<dbReference type="Gene3D" id="3.50.40.10">
    <property type="entry name" value="Phenylalanyl-trna Synthetase, Chain B, domain 3"/>
    <property type="match status" value="1"/>
</dbReference>
<dbReference type="PANTHER" id="PTHR10947">
    <property type="entry name" value="PHENYLALANYL-TRNA SYNTHETASE BETA CHAIN AND LEUCINE-RICH REPEAT-CONTAINING PROTEIN 47"/>
    <property type="match status" value="1"/>
</dbReference>
<feature type="domain" description="B5" evidence="1">
    <location>
        <begin position="195"/>
        <end position="250"/>
    </location>
</feature>
<dbReference type="SUPFAM" id="SSF46955">
    <property type="entry name" value="Putative DNA-binding domain"/>
    <property type="match status" value="1"/>
</dbReference>
<dbReference type="InterPro" id="IPR005146">
    <property type="entry name" value="B3/B4_tRNA-bd"/>
</dbReference>
<dbReference type="AlphaFoldDB" id="X1DDJ1"/>
<dbReference type="GO" id="GO:0000287">
    <property type="term" value="F:magnesium ion binding"/>
    <property type="evidence" value="ECO:0007669"/>
    <property type="project" value="InterPro"/>
</dbReference>
<dbReference type="GO" id="GO:0005524">
    <property type="term" value="F:ATP binding"/>
    <property type="evidence" value="ECO:0007669"/>
    <property type="project" value="InterPro"/>
</dbReference>
<dbReference type="GO" id="GO:0009328">
    <property type="term" value="C:phenylalanine-tRNA ligase complex"/>
    <property type="evidence" value="ECO:0007669"/>
    <property type="project" value="TreeGrafter"/>
</dbReference>
<dbReference type="GO" id="GO:0006432">
    <property type="term" value="P:phenylalanyl-tRNA aminoacylation"/>
    <property type="evidence" value="ECO:0007669"/>
    <property type="project" value="InterPro"/>
</dbReference>
<dbReference type="EMBL" id="BART01031993">
    <property type="protein sequence ID" value="GAH18287.1"/>
    <property type="molecule type" value="Genomic_DNA"/>
</dbReference>
<dbReference type="InterPro" id="IPR005147">
    <property type="entry name" value="tRNA_synthase_B5-dom"/>
</dbReference>
<dbReference type="SMART" id="SM00874">
    <property type="entry name" value="B5"/>
    <property type="match status" value="1"/>
</dbReference>
<dbReference type="InterPro" id="IPR045060">
    <property type="entry name" value="Phe-tRNA-ligase_IIc_bsu"/>
</dbReference>
<feature type="non-terminal residue" evidence="2">
    <location>
        <position position="250"/>
    </location>
</feature>
<dbReference type="PANTHER" id="PTHR10947:SF0">
    <property type="entry name" value="PHENYLALANINE--TRNA LIGASE BETA SUBUNIT"/>
    <property type="match status" value="1"/>
</dbReference>
<dbReference type="SUPFAM" id="SSF56037">
    <property type="entry name" value="PheT/TilS domain"/>
    <property type="match status" value="1"/>
</dbReference>
<feature type="non-terminal residue" evidence="2">
    <location>
        <position position="1"/>
    </location>
</feature>
<dbReference type="Gene3D" id="3.30.56.10">
    <property type="match status" value="1"/>
</dbReference>
<dbReference type="Pfam" id="PF03484">
    <property type="entry name" value="B5"/>
    <property type="match status" value="1"/>
</dbReference>
<accession>X1DDJ1</accession>
<dbReference type="GO" id="GO:0003723">
    <property type="term" value="F:RNA binding"/>
    <property type="evidence" value="ECO:0007669"/>
    <property type="project" value="InterPro"/>
</dbReference>
<name>X1DDJ1_9ZZZZ</name>
<protein>
    <recommendedName>
        <fullName evidence="1">B5 domain-containing protein</fullName>
    </recommendedName>
</protein>
<dbReference type="InterPro" id="IPR020825">
    <property type="entry name" value="Phe-tRNA_synthase-like_B3/B4"/>
</dbReference>
<dbReference type="Pfam" id="PF03483">
    <property type="entry name" value="B3_4"/>
    <property type="match status" value="1"/>
</dbReference>
<gene>
    <name evidence="2" type="ORF">S01H4_55431</name>
</gene>
<dbReference type="PROSITE" id="PS51483">
    <property type="entry name" value="B5"/>
    <property type="match status" value="1"/>
</dbReference>
<reference evidence="2" key="1">
    <citation type="journal article" date="2014" name="Front. Microbiol.">
        <title>High frequency of phylogenetically diverse reductive dehalogenase-homologous genes in deep subseafloor sedimentary metagenomes.</title>
        <authorList>
            <person name="Kawai M."/>
            <person name="Futagami T."/>
            <person name="Toyoda A."/>
            <person name="Takaki Y."/>
            <person name="Nishi S."/>
            <person name="Hori S."/>
            <person name="Arai W."/>
            <person name="Tsubouchi T."/>
            <person name="Morono Y."/>
            <person name="Uchiyama I."/>
            <person name="Ito T."/>
            <person name="Fujiyama A."/>
            <person name="Inagaki F."/>
            <person name="Takami H."/>
        </authorList>
    </citation>
    <scope>NUCLEOTIDE SEQUENCE</scope>
    <source>
        <strain evidence="2">Expedition CK06-06</strain>
    </source>
</reference>
<evidence type="ECO:0000259" key="1">
    <source>
        <dbReference type="PROSITE" id="PS51483"/>
    </source>
</evidence>
<dbReference type="GO" id="GO:0004826">
    <property type="term" value="F:phenylalanine-tRNA ligase activity"/>
    <property type="evidence" value="ECO:0007669"/>
    <property type="project" value="InterPro"/>
</dbReference>
<evidence type="ECO:0000313" key="2">
    <source>
        <dbReference type="EMBL" id="GAH18287.1"/>
    </source>
</evidence>
<dbReference type="SMART" id="SM00873">
    <property type="entry name" value="B3_4"/>
    <property type="match status" value="1"/>
</dbReference>
<sequence>VRIWDDELCPRYSGMVIKGIQVGPSPEWLRKRIEAVGLKPINNVVDVTNYVLFATAHPIHAFDLAKISGRKIIIRKATDAEVLRGLEDRDISLTPEMLVIADEKKPIALAGIIGGEESSVKESTQDVFIESACFDAVSIRKTSKKTGISTDASYRFERGADISFPPRAALMAASLLTQLGGKASKGVADVYPKPRKEKIVVLRHHRISDLLGLEIDEKFAMRTLASLGFQAEIQQRGVWQVKIPQFRVDV</sequence>